<gene>
    <name evidence="11" type="ORF">RJ641_006909</name>
</gene>
<feature type="compositionally biased region" description="Polar residues" evidence="9">
    <location>
        <begin position="93"/>
        <end position="109"/>
    </location>
</feature>
<dbReference type="Proteomes" id="UP001370490">
    <property type="component" value="Unassembled WGS sequence"/>
</dbReference>
<dbReference type="Pfam" id="PF04535">
    <property type="entry name" value="CASP_dom"/>
    <property type="match status" value="1"/>
</dbReference>
<feature type="compositionally biased region" description="Basic and acidic residues" evidence="9">
    <location>
        <begin position="150"/>
        <end position="163"/>
    </location>
</feature>
<reference evidence="11 12" key="1">
    <citation type="submission" date="2023-12" db="EMBL/GenBank/DDBJ databases">
        <title>A high-quality genome assembly for Dillenia turbinata (Dilleniales).</title>
        <authorList>
            <person name="Chanderbali A."/>
        </authorList>
    </citation>
    <scope>NUCLEOTIDE SEQUENCE [LARGE SCALE GENOMIC DNA]</scope>
    <source>
        <strain evidence="11">LSX21</strain>
        <tissue evidence="11">Leaf</tissue>
    </source>
</reference>
<evidence type="ECO:0000256" key="9">
    <source>
        <dbReference type="SAM" id="MobiDB-lite"/>
    </source>
</evidence>
<dbReference type="AlphaFoldDB" id="A0AAN8VIL3"/>
<feature type="transmembrane region" description="Helical" evidence="8">
    <location>
        <begin position="321"/>
        <end position="345"/>
    </location>
</feature>
<proteinExistence type="inferred from homology"/>
<feature type="transmembrane region" description="Helical" evidence="8">
    <location>
        <begin position="206"/>
        <end position="224"/>
    </location>
</feature>
<keyword evidence="6 8" id="KW-1133">Transmembrane helix</keyword>
<dbReference type="GO" id="GO:0005886">
    <property type="term" value="C:plasma membrane"/>
    <property type="evidence" value="ECO:0007669"/>
    <property type="project" value="UniProtKB-SubCell"/>
</dbReference>
<evidence type="ECO:0000313" key="11">
    <source>
        <dbReference type="EMBL" id="KAK6928318.1"/>
    </source>
</evidence>
<evidence type="ECO:0000256" key="7">
    <source>
        <dbReference type="ARBA" id="ARBA00023136"/>
    </source>
</evidence>
<name>A0AAN8VIL3_9MAGN</name>
<dbReference type="InterPro" id="IPR006702">
    <property type="entry name" value="CASP_dom"/>
</dbReference>
<protein>
    <recommendedName>
        <fullName evidence="8">CASP-like protein</fullName>
    </recommendedName>
</protein>
<evidence type="ECO:0000256" key="2">
    <source>
        <dbReference type="ARBA" id="ARBA00007651"/>
    </source>
</evidence>
<feature type="compositionally biased region" description="Basic and acidic residues" evidence="9">
    <location>
        <begin position="1"/>
        <end position="11"/>
    </location>
</feature>
<evidence type="ECO:0000256" key="6">
    <source>
        <dbReference type="ARBA" id="ARBA00022989"/>
    </source>
</evidence>
<comment type="similarity">
    <text evidence="2 8">Belongs to the Casparian strip membrane proteins (CASP) family.</text>
</comment>
<sequence>MIKEDENRVSDEQQSSTSSSAYLSPDTHHRPRRSISPPELTASPERTFVSKSNHLSWKQDENRVSESITNSPPYLSPESHRPRRSISPPSENTPPERTSVSKSSDLSTKQQEGQDGDEDEELHSPSPSRSPPPETVTARTQSPVVVMSRSVRDEPKVVTKSDQKAEDGFVIDSMDARGGSGRRTTRPSLSILKRGKRESMLKKAKLGFRICGFLFCLTSFSVMAADKNQGWAIDSFSRYKEFRYLLGVNVIGFVYSGIQAYEESHYLVTAKYAINHNQLRYSLDFLALAYLLISASSSAAIRVEDWESNWGKDKFPDMAKASVAISFLAFVAFAMSSLVSGYILASLRST</sequence>
<evidence type="ECO:0000313" key="12">
    <source>
        <dbReference type="Proteomes" id="UP001370490"/>
    </source>
</evidence>
<evidence type="ECO:0000259" key="10">
    <source>
        <dbReference type="Pfam" id="PF04535"/>
    </source>
</evidence>
<feature type="compositionally biased region" description="Low complexity" evidence="9">
    <location>
        <begin position="12"/>
        <end position="24"/>
    </location>
</feature>
<evidence type="ECO:0000256" key="3">
    <source>
        <dbReference type="ARBA" id="ARBA00011489"/>
    </source>
</evidence>
<keyword evidence="4 8" id="KW-1003">Cell membrane</keyword>
<comment type="subcellular location">
    <subcellularLocation>
        <location evidence="1 8">Cell membrane</location>
        <topology evidence="1 8">Multi-pass membrane protein</topology>
    </subcellularLocation>
</comment>
<comment type="subunit">
    <text evidence="3 8">Homodimer and heterodimers.</text>
</comment>
<organism evidence="11 12">
    <name type="scientific">Dillenia turbinata</name>
    <dbReference type="NCBI Taxonomy" id="194707"/>
    <lineage>
        <taxon>Eukaryota</taxon>
        <taxon>Viridiplantae</taxon>
        <taxon>Streptophyta</taxon>
        <taxon>Embryophyta</taxon>
        <taxon>Tracheophyta</taxon>
        <taxon>Spermatophyta</taxon>
        <taxon>Magnoliopsida</taxon>
        <taxon>eudicotyledons</taxon>
        <taxon>Gunneridae</taxon>
        <taxon>Pentapetalae</taxon>
        <taxon>Dilleniales</taxon>
        <taxon>Dilleniaceae</taxon>
        <taxon>Dillenia</taxon>
    </lineage>
</organism>
<feature type="domain" description="Casparian strip membrane protein" evidence="10">
    <location>
        <begin position="200"/>
        <end position="332"/>
    </location>
</feature>
<keyword evidence="12" id="KW-1185">Reference proteome</keyword>
<feature type="transmembrane region" description="Helical" evidence="8">
    <location>
        <begin position="281"/>
        <end position="301"/>
    </location>
</feature>
<keyword evidence="5 8" id="KW-0812">Transmembrane</keyword>
<dbReference type="EMBL" id="JBAMMX010000014">
    <property type="protein sequence ID" value="KAK6928318.1"/>
    <property type="molecule type" value="Genomic_DNA"/>
</dbReference>
<feature type="transmembrane region" description="Helical" evidence="8">
    <location>
        <begin position="244"/>
        <end position="261"/>
    </location>
</feature>
<dbReference type="PANTHER" id="PTHR33573">
    <property type="entry name" value="CASP-LIKE PROTEIN 4A4"/>
    <property type="match status" value="1"/>
</dbReference>
<feature type="region of interest" description="Disordered" evidence="9">
    <location>
        <begin position="1"/>
        <end position="163"/>
    </location>
</feature>
<evidence type="ECO:0000256" key="4">
    <source>
        <dbReference type="ARBA" id="ARBA00022475"/>
    </source>
</evidence>
<dbReference type="PANTHER" id="PTHR33573:SF38">
    <property type="entry name" value="CASP-LIKE PROTEIN 4A1"/>
    <property type="match status" value="1"/>
</dbReference>
<keyword evidence="7 8" id="KW-0472">Membrane</keyword>
<comment type="caution">
    <text evidence="11">The sequence shown here is derived from an EMBL/GenBank/DDBJ whole genome shotgun (WGS) entry which is preliminary data.</text>
</comment>
<evidence type="ECO:0000256" key="8">
    <source>
        <dbReference type="RuleBase" id="RU361233"/>
    </source>
</evidence>
<evidence type="ECO:0000256" key="5">
    <source>
        <dbReference type="ARBA" id="ARBA00022692"/>
    </source>
</evidence>
<accession>A0AAN8VIL3</accession>
<evidence type="ECO:0000256" key="1">
    <source>
        <dbReference type="ARBA" id="ARBA00004651"/>
    </source>
</evidence>